<evidence type="ECO:0000313" key="3">
    <source>
        <dbReference type="EMBL" id="SDH47614.1"/>
    </source>
</evidence>
<dbReference type="AlphaFoldDB" id="A0A1G8J2F2"/>
<dbReference type="Pfam" id="PF13936">
    <property type="entry name" value="HTH_38"/>
    <property type="match status" value="1"/>
</dbReference>
<reference evidence="4 7" key="1">
    <citation type="submission" date="2016-10" db="EMBL/GenBank/DDBJ databases">
        <authorList>
            <person name="de Groot N.N."/>
        </authorList>
    </citation>
    <scope>NUCLEOTIDE SEQUENCE [LARGE SCALE GENOMIC DNA]</scope>
    <source>
        <strain evidence="4 7">CPCC 201354</strain>
    </source>
</reference>
<evidence type="ECO:0000313" key="4">
    <source>
        <dbReference type="EMBL" id="SDI25243.1"/>
    </source>
</evidence>
<dbReference type="GO" id="GO:0015074">
    <property type="term" value="P:DNA integration"/>
    <property type="evidence" value="ECO:0007669"/>
    <property type="project" value="InterPro"/>
</dbReference>
<dbReference type="GO" id="GO:0003676">
    <property type="term" value="F:nucleic acid binding"/>
    <property type="evidence" value="ECO:0007669"/>
    <property type="project" value="InterPro"/>
</dbReference>
<dbReference type="EMBL" id="FNCN01000047">
    <property type="protein sequence ID" value="SDI38528.1"/>
    <property type="molecule type" value="Genomic_DNA"/>
</dbReference>
<dbReference type="EMBL" id="FNCN01000040">
    <property type="protein sequence ID" value="SDI25243.1"/>
    <property type="molecule type" value="Genomic_DNA"/>
</dbReference>
<dbReference type="GO" id="GO:0006310">
    <property type="term" value="P:DNA recombination"/>
    <property type="evidence" value="ECO:0007669"/>
    <property type="project" value="UniProtKB-KW"/>
</dbReference>
<organism evidence="4 7">
    <name type="scientific">Sinosporangium album</name>
    <dbReference type="NCBI Taxonomy" id="504805"/>
    <lineage>
        <taxon>Bacteria</taxon>
        <taxon>Bacillati</taxon>
        <taxon>Actinomycetota</taxon>
        <taxon>Actinomycetes</taxon>
        <taxon>Streptosporangiales</taxon>
        <taxon>Streptosporangiaceae</taxon>
        <taxon>Sinosporangium</taxon>
    </lineage>
</organism>
<dbReference type="InterPro" id="IPR036397">
    <property type="entry name" value="RNaseH_sf"/>
</dbReference>
<evidence type="ECO:0000256" key="1">
    <source>
        <dbReference type="ARBA" id="ARBA00023172"/>
    </source>
</evidence>
<gene>
    <name evidence="3" type="ORF">SAMN05421505_116100</name>
    <name evidence="4" type="ORF">SAMN05421505_14053</name>
    <name evidence="5" type="ORF">SAMN05421505_14248</name>
    <name evidence="6" type="ORF">SAMN05421505_14734</name>
</gene>
<dbReference type="Gene3D" id="3.30.420.10">
    <property type="entry name" value="Ribonuclease H-like superfamily/Ribonuclease H"/>
    <property type="match status" value="1"/>
</dbReference>
<keyword evidence="1" id="KW-0233">DNA recombination</keyword>
<dbReference type="EMBL" id="FNCN01000042">
    <property type="protein sequence ID" value="SDI29136.1"/>
    <property type="molecule type" value="Genomic_DNA"/>
</dbReference>
<dbReference type="EMBL" id="FNCN01000016">
    <property type="protein sequence ID" value="SDH47614.1"/>
    <property type="molecule type" value="Genomic_DNA"/>
</dbReference>
<dbReference type="InterPro" id="IPR051917">
    <property type="entry name" value="Transposase-Integrase"/>
</dbReference>
<evidence type="ECO:0000313" key="5">
    <source>
        <dbReference type="EMBL" id="SDI29136.1"/>
    </source>
</evidence>
<sequence>MGAVRQMLTMQDREEISRGIAENLTGKEIAARIGRCPSVISREISRHGGRRRYRATRAEQAAGRARRRPKPRRLDADPVLRLIVTGLLERGWSPEAIAYRLPIDHPCRQAVRVSHEAVYSWIYALPVGVMRAEGIALRSGRTRRRPARGRVPRAPRITGMRFIDERPADAAGRAVPGHWEGDLVVGRNCASAVSTLVERTSRYLILVPLASRDSATVTASVAERIKGLPAALRRTLTWDCGAEMARHAALSVAADIEVYFAHPHSPWERGTNENTNRWLREYFPKGTTITSDPGYLQAVADELNDRPRRILGWRKPNEVFAELLTSGIASTS</sequence>
<dbReference type="NCBIfam" id="NF033563">
    <property type="entry name" value="transpos_IS30"/>
    <property type="match status" value="1"/>
</dbReference>
<dbReference type="SUPFAM" id="SSF53098">
    <property type="entry name" value="Ribonuclease H-like"/>
    <property type="match status" value="1"/>
</dbReference>
<dbReference type="InterPro" id="IPR053392">
    <property type="entry name" value="Transposase_IS30-like"/>
</dbReference>
<keyword evidence="7" id="KW-1185">Reference proteome</keyword>
<dbReference type="PROSITE" id="PS50994">
    <property type="entry name" value="INTEGRASE"/>
    <property type="match status" value="1"/>
</dbReference>
<dbReference type="InterPro" id="IPR025246">
    <property type="entry name" value="IS30-like_HTH"/>
</dbReference>
<dbReference type="GO" id="GO:0004803">
    <property type="term" value="F:transposase activity"/>
    <property type="evidence" value="ECO:0007669"/>
    <property type="project" value="TreeGrafter"/>
</dbReference>
<protein>
    <submittedName>
        <fullName evidence="4">Transposase and inactivated derivatives, IS30 family</fullName>
    </submittedName>
</protein>
<name>A0A1G8J2F2_9ACTN</name>
<evidence type="ECO:0000259" key="2">
    <source>
        <dbReference type="PROSITE" id="PS50994"/>
    </source>
</evidence>
<dbReference type="PANTHER" id="PTHR10948:SF23">
    <property type="entry name" value="TRANSPOSASE INSI FOR INSERTION SEQUENCE ELEMENT IS30A-RELATED"/>
    <property type="match status" value="1"/>
</dbReference>
<evidence type="ECO:0000313" key="7">
    <source>
        <dbReference type="Proteomes" id="UP000198923"/>
    </source>
</evidence>
<feature type="domain" description="Integrase catalytic" evidence="2">
    <location>
        <begin position="163"/>
        <end position="324"/>
    </location>
</feature>
<dbReference type="GO" id="GO:0032196">
    <property type="term" value="P:transposition"/>
    <property type="evidence" value="ECO:0007669"/>
    <property type="project" value="TreeGrafter"/>
</dbReference>
<dbReference type="InterPro" id="IPR012337">
    <property type="entry name" value="RNaseH-like_sf"/>
</dbReference>
<dbReference type="Proteomes" id="UP000198923">
    <property type="component" value="Unassembled WGS sequence"/>
</dbReference>
<evidence type="ECO:0000313" key="6">
    <source>
        <dbReference type="EMBL" id="SDI38528.1"/>
    </source>
</evidence>
<dbReference type="Pfam" id="PF00665">
    <property type="entry name" value="rve"/>
    <property type="match status" value="1"/>
</dbReference>
<accession>A0A1G8J2F2</accession>
<dbReference type="GO" id="GO:0005829">
    <property type="term" value="C:cytosol"/>
    <property type="evidence" value="ECO:0007669"/>
    <property type="project" value="TreeGrafter"/>
</dbReference>
<dbReference type="InterPro" id="IPR001584">
    <property type="entry name" value="Integrase_cat-core"/>
</dbReference>
<dbReference type="PANTHER" id="PTHR10948">
    <property type="entry name" value="TRANSPOSASE"/>
    <property type="match status" value="1"/>
</dbReference>
<proteinExistence type="predicted"/>